<evidence type="ECO:0000256" key="1">
    <source>
        <dbReference type="ARBA" id="ARBA00022729"/>
    </source>
</evidence>
<sequence length="505" mass="55830">MGSNYLSRLSQFWVLLILPVLHLSAQEWEFTRLDLDIKPQGSRGVSMADLDGNGYLDIIVANQVDSLLQLGNTILFNTGDGFNPKAIANNQLEAWSESVHTVDVDNDHDLDIFFTTQFGVPNLLFENDGKGNFTPTQAGALTEDLTNSPGACWCDFDLDGDMDVFVVNRDGADDSLYVNDRNGTFNRVKNGPWIGNEGDGRSCVWGDLNGDGKPDLFVANFVVKKDGKFTGKHKNYLYLSTSDGGFAEQKEGVLVEELQTTYGVALVDVDYDKDLDIYVTNVARSDENALYENLGDGKFEKLLESGVTYEVRRPSKGQTWGDFNNDGWLDLYIANGTEGYPEIQNFLISGKQNGGFKRVYNSLPANQGHISAGTASGDMDNDGDLDLYVCNWGGEAEADDLYINQNTTGQRLKLRLQGTESNSFGVGSWVTLTLTDGTQLTRYFIRETGYGSENAPEIHFGIPSEKQIEKMDIEWPSGIQQSSTNILVNTEYVAIEGKEIKPIKK</sequence>
<evidence type="ECO:0000259" key="2">
    <source>
        <dbReference type="Pfam" id="PF07593"/>
    </source>
</evidence>
<proteinExistence type="predicted"/>
<dbReference type="Pfam" id="PF13517">
    <property type="entry name" value="FG-GAP_3"/>
    <property type="match status" value="3"/>
</dbReference>
<dbReference type="Proteomes" id="UP000751614">
    <property type="component" value="Unassembled WGS sequence"/>
</dbReference>
<keyword evidence="4" id="KW-1185">Reference proteome</keyword>
<dbReference type="InterPro" id="IPR027039">
    <property type="entry name" value="Crtac1"/>
</dbReference>
<dbReference type="Pfam" id="PF07593">
    <property type="entry name" value="UnbV_ASPIC"/>
    <property type="match status" value="1"/>
</dbReference>
<comment type="caution">
    <text evidence="3">The sequence shown here is derived from an EMBL/GenBank/DDBJ whole genome shotgun (WGS) entry which is preliminary data.</text>
</comment>
<evidence type="ECO:0000313" key="3">
    <source>
        <dbReference type="EMBL" id="TMU54745.1"/>
    </source>
</evidence>
<keyword evidence="1" id="KW-0732">Signal</keyword>
<feature type="domain" description="ASPIC/UnbV" evidence="2">
    <location>
        <begin position="425"/>
        <end position="492"/>
    </location>
</feature>
<dbReference type="PANTHER" id="PTHR16026:SF0">
    <property type="entry name" value="CARTILAGE ACIDIC PROTEIN 1"/>
    <property type="match status" value="1"/>
</dbReference>
<dbReference type="SUPFAM" id="SSF69318">
    <property type="entry name" value="Integrin alpha N-terminal domain"/>
    <property type="match status" value="1"/>
</dbReference>
<dbReference type="RefSeq" id="WP_138836225.1">
    <property type="nucleotide sequence ID" value="NZ_VCNI01000002.1"/>
</dbReference>
<gene>
    <name evidence="3" type="ORF">FGG15_11125</name>
</gene>
<dbReference type="InterPro" id="IPR013517">
    <property type="entry name" value="FG-GAP"/>
</dbReference>
<dbReference type="InterPro" id="IPR028994">
    <property type="entry name" value="Integrin_alpha_N"/>
</dbReference>
<dbReference type="Gene3D" id="2.130.10.130">
    <property type="entry name" value="Integrin alpha, N-terminal"/>
    <property type="match status" value="2"/>
</dbReference>
<dbReference type="InterPro" id="IPR011519">
    <property type="entry name" value="UnbV_ASPIC"/>
</dbReference>
<protein>
    <submittedName>
        <fullName evidence="3">CRTAC1 family protein</fullName>
    </submittedName>
</protein>
<accession>A0ABY2WIU0</accession>
<dbReference type="EMBL" id="VCNI01000002">
    <property type="protein sequence ID" value="TMU54745.1"/>
    <property type="molecule type" value="Genomic_DNA"/>
</dbReference>
<evidence type="ECO:0000313" key="4">
    <source>
        <dbReference type="Proteomes" id="UP000751614"/>
    </source>
</evidence>
<organism evidence="3 4">
    <name type="scientific">Flagellimonas algicola</name>
    <dbReference type="NCBI Taxonomy" id="2583815"/>
    <lineage>
        <taxon>Bacteria</taxon>
        <taxon>Pseudomonadati</taxon>
        <taxon>Bacteroidota</taxon>
        <taxon>Flavobacteriia</taxon>
        <taxon>Flavobacteriales</taxon>
        <taxon>Flavobacteriaceae</taxon>
        <taxon>Flagellimonas</taxon>
    </lineage>
</organism>
<dbReference type="PANTHER" id="PTHR16026">
    <property type="entry name" value="CARTILAGE ACIDIC PROTEIN 1"/>
    <property type="match status" value="1"/>
</dbReference>
<reference evidence="3 4" key="1">
    <citation type="submission" date="2019-05" db="EMBL/GenBank/DDBJ databases">
        <title>Flagellimonas sp. AsT0115, sp. nov., isolated from a marine red algae, Asparagopsis taxiformis.</title>
        <authorList>
            <person name="Kim J."/>
            <person name="Jeong S.E."/>
            <person name="Jeon C.O."/>
        </authorList>
    </citation>
    <scope>NUCLEOTIDE SEQUENCE [LARGE SCALE GENOMIC DNA]</scope>
    <source>
        <strain evidence="3 4">AsT0115</strain>
    </source>
</reference>
<name>A0ABY2WIU0_9FLAO</name>